<proteinExistence type="predicted"/>
<reference evidence="2" key="1">
    <citation type="journal article" date="2023" name="Science">
        <title>Elucidation of the pathway for biosynthesis of saponin adjuvants from the soapbark tree.</title>
        <authorList>
            <person name="Reed J."/>
            <person name="Orme A."/>
            <person name="El-Demerdash A."/>
            <person name="Owen C."/>
            <person name="Martin L.B.B."/>
            <person name="Misra R.C."/>
            <person name="Kikuchi S."/>
            <person name="Rejzek M."/>
            <person name="Martin A.C."/>
            <person name="Harkess A."/>
            <person name="Leebens-Mack J."/>
            <person name="Louveau T."/>
            <person name="Stephenson M.J."/>
            <person name="Osbourn A."/>
        </authorList>
    </citation>
    <scope>NUCLEOTIDE SEQUENCE</scope>
    <source>
        <strain evidence="2">S10</strain>
    </source>
</reference>
<feature type="compositionally biased region" description="Basic and acidic residues" evidence="1">
    <location>
        <begin position="276"/>
        <end position="294"/>
    </location>
</feature>
<dbReference type="AlphaFoldDB" id="A0AAD7PCK2"/>
<evidence type="ECO:0000256" key="1">
    <source>
        <dbReference type="SAM" id="MobiDB-lite"/>
    </source>
</evidence>
<dbReference type="KEGG" id="qsa:O6P43_026791"/>
<comment type="caution">
    <text evidence="2">The sequence shown here is derived from an EMBL/GenBank/DDBJ whole genome shotgun (WGS) entry which is preliminary data.</text>
</comment>
<accession>A0AAD7PCK2</accession>
<evidence type="ECO:0000313" key="2">
    <source>
        <dbReference type="EMBL" id="KAJ7950623.1"/>
    </source>
</evidence>
<gene>
    <name evidence="2" type="ORF">O6P43_026791</name>
</gene>
<feature type="compositionally biased region" description="Low complexity" evidence="1">
    <location>
        <begin position="198"/>
        <end position="217"/>
    </location>
</feature>
<evidence type="ECO:0000313" key="3">
    <source>
        <dbReference type="Proteomes" id="UP001163823"/>
    </source>
</evidence>
<dbReference type="EMBL" id="JARAOO010000011">
    <property type="protein sequence ID" value="KAJ7950623.1"/>
    <property type="molecule type" value="Genomic_DNA"/>
</dbReference>
<feature type="region of interest" description="Disordered" evidence="1">
    <location>
        <begin position="271"/>
        <end position="314"/>
    </location>
</feature>
<feature type="compositionally biased region" description="Acidic residues" evidence="1">
    <location>
        <begin position="295"/>
        <end position="314"/>
    </location>
</feature>
<dbReference type="Proteomes" id="UP001163823">
    <property type="component" value="Chromosome 11"/>
</dbReference>
<protein>
    <submittedName>
        <fullName evidence="2">Transposase, Ptta/En/Spm, plant</fullName>
    </submittedName>
</protein>
<feature type="region of interest" description="Disordered" evidence="1">
    <location>
        <begin position="197"/>
        <end position="218"/>
    </location>
</feature>
<name>A0AAD7PCK2_QUISA</name>
<keyword evidence="3" id="KW-1185">Reference proteome</keyword>
<organism evidence="2 3">
    <name type="scientific">Quillaja saponaria</name>
    <name type="common">Soap bark tree</name>
    <dbReference type="NCBI Taxonomy" id="32244"/>
    <lineage>
        <taxon>Eukaryota</taxon>
        <taxon>Viridiplantae</taxon>
        <taxon>Streptophyta</taxon>
        <taxon>Embryophyta</taxon>
        <taxon>Tracheophyta</taxon>
        <taxon>Spermatophyta</taxon>
        <taxon>Magnoliopsida</taxon>
        <taxon>eudicotyledons</taxon>
        <taxon>Gunneridae</taxon>
        <taxon>Pentapetalae</taxon>
        <taxon>rosids</taxon>
        <taxon>fabids</taxon>
        <taxon>Fabales</taxon>
        <taxon>Quillajaceae</taxon>
        <taxon>Quillaja</taxon>
    </lineage>
</organism>
<sequence length="314" mass="35928">MPGPIATYKSYPQDVKDSLFDSFMRRFHFASEYDRSMARIVWEKTAQERFNQLLHNTRNMARVKSRSQNPLDWRGFGPAAIQSEYFNELCETTWNIEEWKHKSATAMKNRSSMPEASVHVRGLYTFVRHKEIMHVSQYSQNVNEGYSGRVIEKYGEDGSSSSTEPVIDMDAWLCSTGQPKKGRVYGFGRTLDPCYSRSSSSASVSSHPASSSSSAPVSEEHFLSIMRTEMRTELCTELRTEIQTQNQKIRSYVDNVLKGVVDAIKQLTTSFSQSSRAREHQKGKEKGKYRRQADDNVEDEDDDDESDEDLGDDD</sequence>